<dbReference type="InterPro" id="IPR047057">
    <property type="entry name" value="MerR_fam"/>
</dbReference>
<dbReference type="InterPro" id="IPR000551">
    <property type="entry name" value="MerR-type_HTH_dom"/>
</dbReference>
<feature type="domain" description="HTH merR-type" evidence="5">
    <location>
        <begin position="4"/>
        <end position="74"/>
    </location>
</feature>
<dbReference type="InterPro" id="IPR009061">
    <property type="entry name" value="DNA-bd_dom_put_sf"/>
</dbReference>
<dbReference type="GO" id="GO:0003677">
    <property type="term" value="F:DNA binding"/>
    <property type="evidence" value="ECO:0007669"/>
    <property type="project" value="UniProtKB-KW"/>
</dbReference>
<dbReference type="SUPFAM" id="SSF46955">
    <property type="entry name" value="Putative DNA-binding domain"/>
    <property type="match status" value="1"/>
</dbReference>
<dbReference type="PANTHER" id="PTHR30204">
    <property type="entry name" value="REDOX-CYCLING DRUG-SENSING TRANSCRIPTIONAL ACTIVATOR SOXR"/>
    <property type="match status" value="1"/>
</dbReference>
<dbReference type="CDD" id="cd01109">
    <property type="entry name" value="HTH_YyaN"/>
    <property type="match status" value="1"/>
</dbReference>
<evidence type="ECO:0000256" key="4">
    <source>
        <dbReference type="ARBA" id="ARBA00023163"/>
    </source>
</evidence>
<dbReference type="GO" id="GO:0003700">
    <property type="term" value="F:DNA-binding transcription factor activity"/>
    <property type="evidence" value="ECO:0007669"/>
    <property type="project" value="InterPro"/>
</dbReference>
<dbReference type="RefSeq" id="WP_161481694.1">
    <property type="nucleotide sequence ID" value="NZ_WXEW01000006.1"/>
</dbReference>
<evidence type="ECO:0000313" key="7">
    <source>
        <dbReference type="Proteomes" id="UP000479526"/>
    </source>
</evidence>
<dbReference type="Gene3D" id="1.10.1660.10">
    <property type="match status" value="1"/>
</dbReference>
<dbReference type="Pfam" id="PF13411">
    <property type="entry name" value="MerR_1"/>
    <property type="match status" value="1"/>
</dbReference>
<name>A0A7C9NGK3_9ACTN</name>
<dbReference type="PANTHER" id="PTHR30204:SF69">
    <property type="entry name" value="MERR-FAMILY TRANSCRIPTIONAL REGULATOR"/>
    <property type="match status" value="1"/>
</dbReference>
<protein>
    <submittedName>
        <fullName evidence="6">MerR family transcriptional regulator</fullName>
    </submittedName>
</protein>
<keyword evidence="1" id="KW-0678">Repressor</keyword>
<evidence type="ECO:0000256" key="1">
    <source>
        <dbReference type="ARBA" id="ARBA00022491"/>
    </source>
</evidence>
<evidence type="ECO:0000256" key="2">
    <source>
        <dbReference type="ARBA" id="ARBA00023015"/>
    </source>
</evidence>
<keyword evidence="4" id="KW-0804">Transcription</keyword>
<evidence type="ECO:0000256" key="3">
    <source>
        <dbReference type="ARBA" id="ARBA00023125"/>
    </source>
</evidence>
<proteinExistence type="predicted"/>
<dbReference type="AlphaFoldDB" id="A0A7C9NGK3"/>
<dbReference type="SMART" id="SM00422">
    <property type="entry name" value="HTH_MERR"/>
    <property type="match status" value="1"/>
</dbReference>
<evidence type="ECO:0000259" key="5">
    <source>
        <dbReference type="PROSITE" id="PS50937"/>
    </source>
</evidence>
<organism evidence="6 7">
    <name type="scientific">Herbidospora solisilvae</name>
    <dbReference type="NCBI Taxonomy" id="2696284"/>
    <lineage>
        <taxon>Bacteria</taxon>
        <taxon>Bacillati</taxon>
        <taxon>Actinomycetota</taxon>
        <taxon>Actinomycetes</taxon>
        <taxon>Streptosporangiales</taxon>
        <taxon>Streptosporangiaceae</taxon>
        <taxon>Herbidospora</taxon>
    </lineage>
</organism>
<gene>
    <name evidence="6" type="ORF">GT755_23150</name>
</gene>
<keyword evidence="2" id="KW-0805">Transcription regulation</keyword>
<dbReference type="Proteomes" id="UP000479526">
    <property type="component" value="Unassembled WGS sequence"/>
</dbReference>
<evidence type="ECO:0000313" key="6">
    <source>
        <dbReference type="EMBL" id="NAS24575.1"/>
    </source>
</evidence>
<keyword evidence="3" id="KW-0238">DNA-binding</keyword>
<accession>A0A7C9NGK3</accession>
<comment type="caution">
    <text evidence="6">The sequence shown here is derived from an EMBL/GenBank/DDBJ whole genome shotgun (WGS) entry which is preliminary data.</text>
</comment>
<reference evidence="6 7" key="1">
    <citation type="submission" date="2020-01" db="EMBL/GenBank/DDBJ databases">
        <title>Herbidospora sp. NEAU-GS84 nov., a novel actinomycete isolated from soil.</title>
        <authorList>
            <person name="Han L."/>
        </authorList>
    </citation>
    <scope>NUCLEOTIDE SEQUENCE [LARGE SCALE GENOMIC DNA]</scope>
    <source>
        <strain evidence="6 7">NEAU-GS84</strain>
    </source>
</reference>
<keyword evidence="7" id="KW-1185">Reference proteome</keyword>
<dbReference type="EMBL" id="WXEW01000006">
    <property type="protein sequence ID" value="NAS24575.1"/>
    <property type="molecule type" value="Genomic_DNA"/>
</dbReference>
<dbReference type="PROSITE" id="PS50937">
    <property type="entry name" value="HTH_MERR_2"/>
    <property type="match status" value="1"/>
</dbReference>
<sequence>MTGSLTIQQVSRHSGFSEPTLRYYEKIGLLGTVGRDSASGHRRYGEATVARVETLACLRSSGMTVEGMRRYVELIEAGDDAADELHVLFADQAERLADEIDRLRVRQEYLALKARMWRARADGDAATEKEAVTRVAEILQGFRA</sequence>